<evidence type="ECO:0000313" key="1">
    <source>
        <dbReference type="EMBL" id="QHT67919.1"/>
    </source>
</evidence>
<keyword evidence="2" id="KW-1185">Reference proteome</keyword>
<dbReference type="KEGG" id="rhoz:GXP67_15365"/>
<gene>
    <name evidence="1" type="ORF">GXP67_15365</name>
</gene>
<dbReference type="Proteomes" id="UP000480178">
    <property type="component" value="Chromosome"/>
</dbReference>
<dbReference type="RefSeq" id="WP_162443941.1">
    <property type="nucleotide sequence ID" value="NZ_CP048222.1"/>
</dbReference>
<dbReference type="EMBL" id="CP048222">
    <property type="protein sequence ID" value="QHT67919.1"/>
    <property type="molecule type" value="Genomic_DNA"/>
</dbReference>
<accession>A0A6C0GJ00</accession>
<dbReference type="AlphaFoldDB" id="A0A6C0GJ00"/>
<protein>
    <submittedName>
        <fullName evidence="1">Uncharacterized protein</fullName>
    </submittedName>
</protein>
<evidence type="ECO:0000313" key="2">
    <source>
        <dbReference type="Proteomes" id="UP000480178"/>
    </source>
</evidence>
<proteinExistence type="predicted"/>
<name>A0A6C0GJ00_9BACT</name>
<reference evidence="1 2" key="1">
    <citation type="submission" date="2020-01" db="EMBL/GenBank/DDBJ databases">
        <authorList>
            <person name="Kim M.K."/>
        </authorList>
    </citation>
    <scope>NUCLEOTIDE SEQUENCE [LARGE SCALE GENOMIC DNA]</scope>
    <source>
        <strain evidence="1 2">172606-1</strain>
    </source>
</reference>
<organism evidence="1 2">
    <name type="scientific">Rhodocytophaga rosea</name>
    <dbReference type="NCBI Taxonomy" id="2704465"/>
    <lineage>
        <taxon>Bacteria</taxon>
        <taxon>Pseudomonadati</taxon>
        <taxon>Bacteroidota</taxon>
        <taxon>Cytophagia</taxon>
        <taxon>Cytophagales</taxon>
        <taxon>Rhodocytophagaceae</taxon>
        <taxon>Rhodocytophaga</taxon>
    </lineage>
</organism>
<sequence>MPPLPGIMPKDIDQIGIRANVSITHLPLGEHILFISNKFEKEMNSQIPFWKE</sequence>